<proteinExistence type="inferred from homology"/>
<comment type="function">
    <text evidence="9">Catalyzes the decarboxylation of S-adenosylmethionine to S-adenosylmethioninamine (dcAdoMet), the propylamine donor required for the synthesis of the polyamines spermine and spermidine from the diamine putrescine.</text>
</comment>
<dbReference type="Gene3D" id="3.60.90.10">
    <property type="entry name" value="S-adenosylmethionine decarboxylase"/>
    <property type="match status" value="1"/>
</dbReference>
<dbReference type="InterPro" id="IPR003826">
    <property type="entry name" value="AdoMetDC_fam_prok"/>
</dbReference>
<dbReference type="EC" id="4.1.1.50" evidence="9"/>
<evidence type="ECO:0000313" key="10">
    <source>
        <dbReference type="EMBL" id="NSX56189.1"/>
    </source>
</evidence>
<evidence type="ECO:0000256" key="7">
    <source>
        <dbReference type="ARBA" id="ARBA00023270"/>
    </source>
</evidence>
<comment type="similarity">
    <text evidence="9">Belongs to the prokaryotic AdoMetDC family. Type 1 subfamily.</text>
</comment>
<feature type="site" description="Cleavage (non-hydrolytic); by autolysis" evidence="9">
    <location>
        <begin position="74"/>
        <end position="75"/>
    </location>
</feature>
<dbReference type="InterPro" id="IPR016067">
    <property type="entry name" value="S-AdoMet_deCO2ase_core"/>
</dbReference>
<feature type="active site" description="Schiff-base intermediate with substrate; via pyruvic acid" evidence="9">
    <location>
        <position position="75"/>
    </location>
</feature>
<dbReference type="HAMAP" id="MF_00464">
    <property type="entry name" value="AdoMetDC_1"/>
    <property type="match status" value="1"/>
</dbReference>
<comment type="pathway">
    <text evidence="9">Amine and polyamine biosynthesis; S-adenosylmethioninamine biosynthesis; S-adenosylmethioninamine from S-adenosyl-L-methionine: step 1/1.</text>
</comment>
<comment type="PTM">
    <text evidence="9">Is synthesized initially as an inactive proenzyme. Formation of the active enzyme involves a self-maturation process in which the active site pyruvoyl group is generated from an internal serine residue via an autocatalytic post-translational modification. Two non-identical subunits are generated from the proenzyme in this reaction, and the pyruvate is formed at the N-terminus of the alpha chain, which is derived from the carboxyl end of the proenzyme. The post-translation cleavage follows an unusual pathway, termed non-hydrolytic serinolysis, in which the side chain hydroxyl group of the serine supplies its oxygen atom to form the C-terminus of the beta chain, while the remainder of the serine residue undergoes an oxidative deamination to produce ammonia and the pyruvoyl group blocking the N-terminus of the alpha chain.</text>
</comment>
<dbReference type="EMBL" id="JABUFE010000010">
    <property type="protein sequence ID" value="NSX56189.1"/>
    <property type="molecule type" value="Genomic_DNA"/>
</dbReference>
<dbReference type="GO" id="GO:0004014">
    <property type="term" value="F:adenosylmethionine decarboxylase activity"/>
    <property type="evidence" value="ECO:0007669"/>
    <property type="project" value="UniProtKB-EC"/>
</dbReference>
<feature type="active site" description="Proton donor; for catalytic activity" evidence="9">
    <location>
        <position position="95"/>
    </location>
</feature>
<evidence type="ECO:0000256" key="4">
    <source>
        <dbReference type="ARBA" id="ARBA00023115"/>
    </source>
</evidence>
<organism evidence="10 11">
    <name type="scientific">Parasulfitobacter algicola</name>
    <dbReference type="NCBI Taxonomy" id="2614809"/>
    <lineage>
        <taxon>Bacteria</taxon>
        <taxon>Pseudomonadati</taxon>
        <taxon>Pseudomonadota</taxon>
        <taxon>Alphaproteobacteria</taxon>
        <taxon>Rhodobacterales</taxon>
        <taxon>Roseobacteraceae</taxon>
        <taxon>Parasulfitobacter</taxon>
    </lineage>
</organism>
<keyword evidence="9" id="KW-0949">S-adenosyl-L-methionine</keyword>
<comment type="caution">
    <text evidence="10">The sequence shown here is derived from an EMBL/GenBank/DDBJ whole genome shotgun (WGS) entry which is preliminary data.</text>
</comment>
<keyword evidence="6 9" id="KW-0456">Lyase</keyword>
<evidence type="ECO:0000313" key="11">
    <source>
        <dbReference type="Proteomes" id="UP000777935"/>
    </source>
</evidence>
<evidence type="ECO:0000256" key="2">
    <source>
        <dbReference type="ARBA" id="ARBA00022813"/>
    </source>
</evidence>
<feature type="modified residue" description="Pyruvic acid (Ser); by autocatalysis" evidence="9">
    <location>
        <position position="75"/>
    </location>
</feature>
<dbReference type="Pfam" id="PF02675">
    <property type="entry name" value="AdoMet_dc"/>
    <property type="match status" value="1"/>
</dbReference>
<keyword evidence="2 9" id="KW-0068">Autocatalytic cleavage</keyword>
<protein>
    <recommendedName>
        <fullName evidence="9">S-adenosylmethionine decarboxylase proenzyme</fullName>
        <shortName evidence="9">AdoMetDC</shortName>
        <shortName evidence="9">SAMDC</shortName>
        <ecNumber evidence="9">4.1.1.50</ecNumber>
    </recommendedName>
    <component>
        <recommendedName>
            <fullName evidence="9">S-adenosylmethionine decarboxylase beta chain</fullName>
        </recommendedName>
    </component>
    <component>
        <recommendedName>
            <fullName evidence="9">S-adenosylmethionine decarboxylase alpha chain</fullName>
        </recommendedName>
    </component>
</protein>
<keyword evidence="8 9" id="KW-0670">Pyruvate</keyword>
<reference evidence="10 11" key="1">
    <citation type="submission" date="2020-06" db="EMBL/GenBank/DDBJ databases">
        <title>Sulfitobacter algicola sp. nov., isolated from green algae.</title>
        <authorList>
            <person name="Wang C."/>
        </authorList>
    </citation>
    <scope>NUCLEOTIDE SEQUENCE [LARGE SCALE GENOMIC DNA]</scope>
    <source>
        <strain evidence="10 11">1151</strain>
    </source>
</reference>
<dbReference type="PANTHER" id="PTHR33866:SF2">
    <property type="entry name" value="S-ADENOSYLMETHIONINE DECARBOXYLASE PROENZYME"/>
    <property type="match status" value="1"/>
</dbReference>
<keyword evidence="5 9" id="KW-0865">Zymogen</keyword>
<name>A0ABX2ITF2_9RHOB</name>
<keyword evidence="3 9" id="KW-0745">Spermidine biosynthesis</keyword>
<evidence type="ECO:0000256" key="3">
    <source>
        <dbReference type="ARBA" id="ARBA00023066"/>
    </source>
</evidence>
<evidence type="ECO:0000256" key="1">
    <source>
        <dbReference type="ARBA" id="ARBA00022793"/>
    </source>
</evidence>
<accession>A0ABX2ITF2</accession>
<dbReference type="Proteomes" id="UP000777935">
    <property type="component" value="Unassembled WGS sequence"/>
</dbReference>
<dbReference type="SUPFAM" id="SSF56276">
    <property type="entry name" value="S-adenosylmethionine decarboxylase"/>
    <property type="match status" value="1"/>
</dbReference>
<dbReference type="NCBIfam" id="TIGR03330">
    <property type="entry name" value="SAM_DCase_Bsu"/>
    <property type="match status" value="1"/>
</dbReference>
<comment type="subunit">
    <text evidence="9">Heterotetramer of two alpha and two beta chains arranged as a dimer of alpha/beta heterodimers.</text>
</comment>
<sequence>MTVLSPFDIDRKPDISLGKHLIVEFQGAISLEDPNPVAQAIKVAAEKAGATVLDVKMHNFGEGQGVTGVALLAESHISIHTWPEHGYAAIDVFMCGDADTSLSIDHLRAFFKPQSESVVVLNRGCSIAHRPAPE</sequence>
<evidence type="ECO:0000256" key="6">
    <source>
        <dbReference type="ARBA" id="ARBA00023239"/>
    </source>
</evidence>
<dbReference type="RefSeq" id="WP_174139341.1">
    <property type="nucleotide sequence ID" value="NZ_JABUFE010000010.1"/>
</dbReference>
<gene>
    <name evidence="10" type="primary">speD</name>
    <name evidence="9" type="synonym">speH</name>
    <name evidence="10" type="ORF">HRQ87_15445</name>
</gene>
<evidence type="ECO:0000256" key="9">
    <source>
        <dbReference type="HAMAP-Rule" id="MF_00464"/>
    </source>
</evidence>
<dbReference type="PANTHER" id="PTHR33866">
    <property type="entry name" value="S-ADENOSYLMETHIONINE DECARBOXYLASE PROENZYME"/>
    <property type="match status" value="1"/>
</dbReference>
<evidence type="ECO:0000256" key="8">
    <source>
        <dbReference type="ARBA" id="ARBA00023317"/>
    </source>
</evidence>
<dbReference type="InterPro" id="IPR017716">
    <property type="entry name" value="S-AdoMet_deCOase_pro-enz"/>
</dbReference>
<feature type="chain" id="PRO_5044934790" description="S-adenosylmethionine decarboxylase alpha chain" evidence="9">
    <location>
        <begin position="75"/>
        <end position="134"/>
    </location>
</feature>
<feature type="chain" id="PRO_5044934791" description="S-adenosylmethionine decarboxylase beta chain" evidence="9">
    <location>
        <begin position="1"/>
        <end position="74"/>
    </location>
</feature>
<keyword evidence="7 9" id="KW-0704">Schiff base</keyword>
<comment type="catalytic activity">
    <reaction evidence="9">
        <text>S-adenosyl-L-methionine + H(+) = S-adenosyl 3-(methylsulfanyl)propylamine + CO2</text>
        <dbReference type="Rhea" id="RHEA:15981"/>
        <dbReference type="ChEBI" id="CHEBI:15378"/>
        <dbReference type="ChEBI" id="CHEBI:16526"/>
        <dbReference type="ChEBI" id="CHEBI:57443"/>
        <dbReference type="ChEBI" id="CHEBI:59789"/>
        <dbReference type="EC" id="4.1.1.50"/>
    </reaction>
</comment>
<keyword evidence="1 9" id="KW-0210">Decarboxylase</keyword>
<keyword evidence="4 9" id="KW-0620">Polyamine biosynthesis</keyword>
<feature type="active site" description="Proton acceptor; for processing activity" evidence="9">
    <location>
        <position position="80"/>
    </location>
</feature>
<keyword evidence="11" id="KW-1185">Reference proteome</keyword>
<evidence type="ECO:0000256" key="5">
    <source>
        <dbReference type="ARBA" id="ARBA00023145"/>
    </source>
</evidence>
<comment type="cofactor">
    <cofactor evidence="9">
        <name>pyruvate</name>
        <dbReference type="ChEBI" id="CHEBI:15361"/>
    </cofactor>
    <text evidence="9">Binds 1 pyruvoyl group covalently per subunit.</text>
</comment>